<evidence type="ECO:0000313" key="2">
    <source>
        <dbReference type="Proteomes" id="UP000319298"/>
    </source>
</evidence>
<dbReference type="RefSeq" id="WP_140479910.1">
    <property type="nucleotide sequence ID" value="NZ_CP041090.2"/>
</dbReference>
<reference evidence="1 2" key="2">
    <citation type="journal article" date="2020" name="Int. J. Syst. Evol. Microbiol.">
        <title>Description and complete genome sequences of Bradyrhizobium symbiodeficiens sp. nov., a non-symbiotic bacterium associated with legumes native to Canada.</title>
        <authorList>
            <person name="Bromfield E.S.P."/>
            <person name="Cloutier S."/>
            <person name="Nguyen H.D.T."/>
        </authorList>
    </citation>
    <scope>NUCLEOTIDE SEQUENCE [LARGE SCALE GENOMIC DNA]</scope>
    <source>
        <strain evidence="1 2">65S1MB</strain>
    </source>
</reference>
<reference evidence="2" key="1">
    <citation type="submission" date="2019-06" db="EMBL/GenBank/DDBJ databases">
        <title>Whole-Genome Sequence of Bradyrhizobium sp. 3 Strain 65S1MB.</title>
        <authorList>
            <person name="Bromfield E.S.P."/>
            <person name="Cloutier S."/>
            <person name="Nguyen H.D.T."/>
        </authorList>
    </citation>
    <scope>NUCLEOTIDE SEQUENCE [LARGE SCALE GENOMIC DNA]</scope>
    <source>
        <strain evidence="2">65S1MB</strain>
    </source>
</reference>
<sequence>MLTHSKALWRIDYRADLTRSNSLVVPVGFVLEARWSNDVRWLGMLFRKRLTDFELAAVNVETWPEMQNLEGFLNKVFDDAWAAEEPLGGDAPALGSSAIALNYSAQSSLQFLADDPAVKLDNDDAEQSFADLYKRLLSLHDRLTPAALAPVVELPKRSRWLPAAKAPPRKVARADVEQLLRQAAA</sequence>
<accession>A0ABX5W5K6</accession>
<dbReference type="Proteomes" id="UP000319298">
    <property type="component" value="Chromosome"/>
</dbReference>
<protein>
    <submittedName>
        <fullName evidence="1">Uncharacterized protein</fullName>
    </submittedName>
</protein>
<evidence type="ECO:0000313" key="1">
    <source>
        <dbReference type="EMBL" id="QDF38260.1"/>
    </source>
</evidence>
<name>A0ABX5W5K6_9BRAD</name>
<gene>
    <name evidence="1" type="ORF">FJN17_12155</name>
</gene>
<proteinExistence type="predicted"/>
<dbReference type="EMBL" id="CP041090">
    <property type="protein sequence ID" value="QDF38260.1"/>
    <property type="molecule type" value="Genomic_DNA"/>
</dbReference>
<keyword evidence="2" id="KW-1185">Reference proteome</keyword>
<organism evidence="1 2">
    <name type="scientific">Bradyrhizobium symbiodeficiens</name>
    <dbReference type="NCBI Taxonomy" id="1404367"/>
    <lineage>
        <taxon>Bacteria</taxon>
        <taxon>Pseudomonadati</taxon>
        <taxon>Pseudomonadota</taxon>
        <taxon>Alphaproteobacteria</taxon>
        <taxon>Hyphomicrobiales</taxon>
        <taxon>Nitrobacteraceae</taxon>
        <taxon>Bradyrhizobium</taxon>
    </lineage>
</organism>